<proteinExistence type="predicted"/>
<comment type="caution">
    <text evidence="2">The sequence shown here is derived from an EMBL/GenBank/DDBJ whole genome shotgun (WGS) entry which is preliminary data.</text>
</comment>
<dbReference type="EMBL" id="JAIPUX010003289">
    <property type="protein sequence ID" value="KAH0621647.1"/>
    <property type="molecule type" value="Genomic_DNA"/>
</dbReference>
<keyword evidence="3" id="KW-1185">Reference proteome</keyword>
<feature type="region of interest" description="Disordered" evidence="1">
    <location>
        <begin position="26"/>
        <end position="77"/>
    </location>
</feature>
<protein>
    <submittedName>
        <fullName evidence="2">Uncharacterized protein</fullName>
    </submittedName>
</protein>
<sequence>MAAALRRLSEEEPPLPSVASVVPSAPWRRGRRGMESLRPCPPRVLPPVPSGSQDDIPLGRQKRKKTKGKNSLGKRLI</sequence>
<evidence type="ECO:0000313" key="3">
    <source>
        <dbReference type="Proteomes" id="UP000826234"/>
    </source>
</evidence>
<reference evidence="2 3" key="1">
    <citation type="journal article" date="2022" name="Gigascience">
        <title>A chromosome-level genome assembly and annotation of the desert horned lizard, Phrynosoma platyrhinos, provides insight into chromosomal rearrangements among reptiles.</title>
        <authorList>
            <person name="Koochekian N."/>
            <person name="Ascanio A."/>
            <person name="Farleigh K."/>
            <person name="Card D.C."/>
            <person name="Schield D.R."/>
            <person name="Castoe T.A."/>
            <person name="Jezkova T."/>
        </authorList>
    </citation>
    <scope>NUCLEOTIDE SEQUENCE [LARGE SCALE GENOMIC DNA]</scope>
    <source>
        <strain evidence="2">NK-2021</strain>
    </source>
</reference>
<organism evidence="2 3">
    <name type="scientific">Phrynosoma platyrhinos</name>
    <name type="common">Desert horned lizard</name>
    <dbReference type="NCBI Taxonomy" id="52577"/>
    <lineage>
        <taxon>Eukaryota</taxon>
        <taxon>Metazoa</taxon>
        <taxon>Chordata</taxon>
        <taxon>Craniata</taxon>
        <taxon>Vertebrata</taxon>
        <taxon>Euteleostomi</taxon>
        <taxon>Lepidosauria</taxon>
        <taxon>Squamata</taxon>
        <taxon>Bifurcata</taxon>
        <taxon>Unidentata</taxon>
        <taxon>Episquamata</taxon>
        <taxon>Toxicofera</taxon>
        <taxon>Iguania</taxon>
        <taxon>Phrynosomatidae</taxon>
        <taxon>Phrynosomatinae</taxon>
        <taxon>Phrynosoma</taxon>
    </lineage>
</organism>
<evidence type="ECO:0000313" key="2">
    <source>
        <dbReference type="EMBL" id="KAH0621647.1"/>
    </source>
</evidence>
<evidence type="ECO:0000256" key="1">
    <source>
        <dbReference type="SAM" id="MobiDB-lite"/>
    </source>
</evidence>
<accession>A0ABQ7SWJ1</accession>
<gene>
    <name evidence="2" type="ORF">JD844_023176</name>
</gene>
<name>A0ABQ7SWJ1_PHRPL</name>
<feature type="compositionally biased region" description="Pro residues" evidence="1">
    <location>
        <begin position="39"/>
        <end position="49"/>
    </location>
</feature>
<dbReference type="Proteomes" id="UP000826234">
    <property type="component" value="Unassembled WGS sequence"/>
</dbReference>